<dbReference type="GO" id="GO:0005524">
    <property type="term" value="F:ATP binding"/>
    <property type="evidence" value="ECO:0007669"/>
    <property type="project" value="UniProtKB-KW"/>
</dbReference>
<dbReference type="PROSITE" id="PS51195">
    <property type="entry name" value="Q_MOTIF"/>
    <property type="match status" value="1"/>
</dbReference>
<evidence type="ECO:0000256" key="6">
    <source>
        <dbReference type="ARBA" id="ARBA00022806"/>
    </source>
</evidence>
<feature type="domain" description="Helicase ATP-binding" evidence="14">
    <location>
        <begin position="231"/>
        <end position="408"/>
    </location>
</feature>
<dbReference type="InterPro" id="IPR012677">
    <property type="entry name" value="Nucleotide-bd_a/b_plait_sf"/>
</dbReference>
<evidence type="ECO:0000256" key="5">
    <source>
        <dbReference type="ARBA" id="ARBA00022801"/>
    </source>
</evidence>
<evidence type="ECO:0000256" key="13">
    <source>
        <dbReference type="SAM" id="MobiDB-lite"/>
    </source>
</evidence>
<name>A0A5B1CCJ5_9BACT</name>
<feature type="region of interest" description="Disordered" evidence="13">
    <location>
        <begin position="68"/>
        <end position="91"/>
    </location>
</feature>
<proteinExistence type="inferred from homology"/>
<feature type="compositionally biased region" description="Basic residues" evidence="13">
    <location>
        <begin position="783"/>
        <end position="795"/>
    </location>
</feature>
<keyword evidence="4 12" id="KW-0547">Nucleotide-binding</keyword>
<evidence type="ECO:0000259" key="15">
    <source>
        <dbReference type="PROSITE" id="PS51194"/>
    </source>
</evidence>
<dbReference type="Pfam" id="PF03880">
    <property type="entry name" value="DbpA"/>
    <property type="match status" value="1"/>
</dbReference>
<evidence type="ECO:0000256" key="4">
    <source>
        <dbReference type="ARBA" id="ARBA00022741"/>
    </source>
</evidence>
<organism evidence="17 18">
    <name type="scientific">Rubripirellula obstinata</name>
    <dbReference type="NCBI Taxonomy" id="406547"/>
    <lineage>
        <taxon>Bacteria</taxon>
        <taxon>Pseudomonadati</taxon>
        <taxon>Planctomycetota</taxon>
        <taxon>Planctomycetia</taxon>
        <taxon>Pirellulales</taxon>
        <taxon>Pirellulaceae</taxon>
        <taxon>Rubripirellula</taxon>
    </lineage>
</organism>
<dbReference type="InterPro" id="IPR044742">
    <property type="entry name" value="DEAD/DEAH_RhlB"/>
</dbReference>
<dbReference type="GO" id="GO:0009409">
    <property type="term" value="P:response to cold"/>
    <property type="evidence" value="ECO:0007669"/>
    <property type="project" value="TreeGrafter"/>
</dbReference>
<keyword evidence="5 12" id="KW-0378">Hydrolase</keyword>
<evidence type="ECO:0000259" key="16">
    <source>
        <dbReference type="PROSITE" id="PS51195"/>
    </source>
</evidence>
<dbReference type="CDD" id="cd12499">
    <property type="entry name" value="RRM_EcCsdA_like"/>
    <property type="match status" value="1"/>
</dbReference>
<dbReference type="Pfam" id="PF25399">
    <property type="entry name" value="DeaD_dimer"/>
    <property type="match status" value="1"/>
</dbReference>
<dbReference type="Pfam" id="PF00271">
    <property type="entry name" value="Helicase_C"/>
    <property type="match status" value="1"/>
</dbReference>
<evidence type="ECO:0000256" key="7">
    <source>
        <dbReference type="ARBA" id="ARBA00022840"/>
    </source>
</evidence>
<feature type="compositionally biased region" description="Basic and acidic residues" evidence="13">
    <location>
        <begin position="639"/>
        <end position="663"/>
    </location>
</feature>
<dbReference type="InterPro" id="IPR014001">
    <property type="entry name" value="Helicase_ATP-bd"/>
</dbReference>
<dbReference type="GO" id="GO:0016887">
    <property type="term" value="F:ATP hydrolysis activity"/>
    <property type="evidence" value="ECO:0007669"/>
    <property type="project" value="RHEA"/>
</dbReference>
<evidence type="ECO:0000256" key="9">
    <source>
        <dbReference type="ARBA" id="ARBA00023016"/>
    </source>
</evidence>
<dbReference type="InterPro" id="IPR001650">
    <property type="entry name" value="Helicase_C-like"/>
</dbReference>
<evidence type="ECO:0000256" key="2">
    <source>
        <dbReference type="ARBA" id="ARBA00012552"/>
    </source>
</evidence>
<protein>
    <recommendedName>
        <fullName evidence="2">RNA helicase</fullName>
        <ecNumber evidence="2">3.6.4.13</ecNumber>
    </recommendedName>
</protein>
<feature type="short sequence motif" description="Q motif" evidence="11">
    <location>
        <begin position="200"/>
        <end position="228"/>
    </location>
</feature>
<feature type="region of interest" description="Disordered" evidence="13">
    <location>
        <begin position="638"/>
        <end position="681"/>
    </location>
</feature>
<dbReference type="Proteomes" id="UP000322699">
    <property type="component" value="Unassembled WGS sequence"/>
</dbReference>
<feature type="region of interest" description="Disordered" evidence="13">
    <location>
        <begin position="752"/>
        <end position="795"/>
    </location>
</feature>
<comment type="subcellular location">
    <subcellularLocation>
        <location evidence="1">Cytoplasm</location>
    </subcellularLocation>
</comment>
<dbReference type="InterPro" id="IPR027417">
    <property type="entry name" value="P-loop_NTPase"/>
</dbReference>
<keyword evidence="3" id="KW-0963">Cytoplasm</keyword>
<dbReference type="InterPro" id="IPR011545">
    <property type="entry name" value="DEAD/DEAH_box_helicase_dom"/>
</dbReference>
<evidence type="ECO:0000256" key="1">
    <source>
        <dbReference type="ARBA" id="ARBA00004496"/>
    </source>
</evidence>
<keyword evidence="9" id="KW-0346">Stress response</keyword>
<dbReference type="CDD" id="cd00268">
    <property type="entry name" value="DEADc"/>
    <property type="match status" value="1"/>
</dbReference>
<evidence type="ECO:0000313" key="17">
    <source>
        <dbReference type="EMBL" id="KAA1258898.1"/>
    </source>
</evidence>
<dbReference type="CDD" id="cd18787">
    <property type="entry name" value="SF2_C_DEAD"/>
    <property type="match status" value="1"/>
</dbReference>
<dbReference type="GO" id="GO:0003724">
    <property type="term" value="F:RNA helicase activity"/>
    <property type="evidence" value="ECO:0007669"/>
    <property type="project" value="UniProtKB-EC"/>
</dbReference>
<feature type="compositionally biased region" description="Polar residues" evidence="13">
    <location>
        <begin position="77"/>
        <end position="87"/>
    </location>
</feature>
<dbReference type="PROSITE" id="PS51192">
    <property type="entry name" value="HELICASE_ATP_BIND_1"/>
    <property type="match status" value="1"/>
</dbReference>
<evidence type="ECO:0000256" key="11">
    <source>
        <dbReference type="PROSITE-ProRule" id="PRU00552"/>
    </source>
</evidence>
<keyword evidence="8" id="KW-0694">RNA-binding</keyword>
<dbReference type="Gene3D" id="3.40.50.300">
    <property type="entry name" value="P-loop containing nucleotide triphosphate hydrolases"/>
    <property type="match status" value="2"/>
</dbReference>
<dbReference type="PANTHER" id="PTHR47963">
    <property type="entry name" value="DEAD-BOX ATP-DEPENDENT RNA HELICASE 47, MITOCHONDRIAL"/>
    <property type="match status" value="1"/>
</dbReference>
<gene>
    <name evidence="17" type="primary">deaD</name>
    <name evidence="17" type="ORF">LF1_14220</name>
</gene>
<dbReference type="InterPro" id="IPR034415">
    <property type="entry name" value="CsdA_RRM"/>
</dbReference>
<dbReference type="EC" id="3.6.4.13" evidence="2"/>
<dbReference type="Pfam" id="PF00270">
    <property type="entry name" value="DEAD"/>
    <property type="match status" value="1"/>
</dbReference>
<dbReference type="EMBL" id="VRLW01000001">
    <property type="protein sequence ID" value="KAA1258898.1"/>
    <property type="molecule type" value="Genomic_DNA"/>
</dbReference>
<accession>A0A5B1CCJ5</accession>
<dbReference type="GO" id="GO:0005829">
    <property type="term" value="C:cytosol"/>
    <property type="evidence" value="ECO:0007669"/>
    <property type="project" value="TreeGrafter"/>
</dbReference>
<feature type="compositionally biased region" description="Low complexity" evidence="13">
    <location>
        <begin position="153"/>
        <end position="168"/>
    </location>
</feature>
<dbReference type="InterPro" id="IPR000629">
    <property type="entry name" value="RNA-helicase_DEAD-box_CS"/>
</dbReference>
<dbReference type="FunFam" id="3.30.70.330:FF:000068">
    <property type="entry name" value="ATP-dependent RNA helicase DeaD"/>
    <property type="match status" value="1"/>
</dbReference>
<dbReference type="InterPro" id="IPR005580">
    <property type="entry name" value="DbpA/CsdA_RNA-bd_dom"/>
</dbReference>
<reference evidence="17 18" key="1">
    <citation type="submission" date="2019-08" db="EMBL/GenBank/DDBJ databases">
        <title>Deep-cultivation of Planctomycetes and their phenomic and genomic characterization uncovers novel biology.</title>
        <authorList>
            <person name="Wiegand S."/>
            <person name="Jogler M."/>
            <person name="Boedeker C."/>
            <person name="Pinto D."/>
            <person name="Vollmers J."/>
            <person name="Rivas-Marin E."/>
            <person name="Kohn T."/>
            <person name="Peeters S.H."/>
            <person name="Heuer A."/>
            <person name="Rast P."/>
            <person name="Oberbeckmann S."/>
            <person name="Bunk B."/>
            <person name="Jeske O."/>
            <person name="Meyerdierks A."/>
            <person name="Storesund J.E."/>
            <person name="Kallscheuer N."/>
            <person name="Luecker S."/>
            <person name="Lage O.M."/>
            <person name="Pohl T."/>
            <person name="Merkel B.J."/>
            <person name="Hornburger P."/>
            <person name="Mueller R.-W."/>
            <person name="Bruemmer F."/>
            <person name="Labrenz M."/>
            <person name="Spormann A.M."/>
            <person name="Op Den Camp H."/>
            <person name="Overmann J."/>
            <person name="Amann R."/>
            <person name="Jetten M.S.M."/>
            <person name="Mascher T."/>
            <person name="Medema M.H."/>
            <person name="Devos D.P."/>
            <person name="Kaster A.-K."/>
            <person name="Ovreas L."/>
            <person name="Rohde M."/>
            <person name="Galperin M.Y."/>
            <person name="Jogler C."/>
        </authorList>
    </citation>
    <scope>NUCLEOTIDE SEQUENCE [LARGE SCALE GENOMIC DNA]</scope>
    <source>
        <strain evidence="17 18">LF1</strain>
    </source>
</reference>
<keyword evidence="18" id="KW-1185">Reference proteome</keyword>
<dbReference type="PANTHER" id="PTHR47963:SF8">
    <property type="entry name" value="ATP-DEPENDENT RNA HELICASE DEAD"/>
    <property type="match status" value="1"/>
</dbReference>
<comment type="caution">
    <text evidence="17">The sequence shown here is derived from an EMBL/GenBank/DDBJ whole genome shotgun (WGS) entry which is preliminary data.</text>
</comment>
<dbReference type="SMART" id="SM00487">
    <property type="entry name" value="DEXDc"/>
    <property type="match status" value="1"/>
</dbReference>
<evidence type="ECO:0000256" key="3">
    <source>
        <dbReference type="ARBA" id="ARBA00022490"/>
    </source>
</evidence>
<dbReference type="AlphaFoldDB" id="A0A5B1CCJ5"/>
<dbReference type="GO" id="GO:0033592">
    <property type="term" value="F:RNA strand annealing activity"/>
    <property type="evidence" value="ECO:0007669"/>
    <property type="project" value="TreeGrafter"/>
</dbReference>
<dbReference type="InterPro" id="IPR057325">
    <property type="entry name" value="DeaD_dimer"/>
</dbReference>
<sequence>MAGNEDCISPYFALYFGKTGIRLGLTSASKLRLSRLRAFLPPSFCLEVVPEPLDFCMNLSDLTEPEADAVTAEKVTPENSPVDSQTAGEEDNYVTEAELQAHVESELSGSGEAVSLNLGLKVSRKILLKAAVAPVKQKPKFKKKEKSAGVESAAVETTPAKAPAAESAPAKEAEPVVAESVAAQPVAAEPAKAKTSEEVETFADLDLPAALQLAITESGYTKPSAIQAAIIPAMLEGRDVIAQSQTGSGKTAAFALPILANLKKGSRKASKTAGPAVLVLAPTRELAMQVAASIEKYAGDLKDFAVTAIYGGQDYMPQKRALRNGVSVVVGTPGRVIDHIRQGSLKIDNLQCLVLDEADEMLNMGFLEDVEFVLEQCPKQRQIALFSATMPDPIRRIADRYLTNPKTVTIKAKSMTAESIHQKAIFCGPREKTDLLCRVLEAEAIDGVIVFAKTKESTTVIADKLIKAGHSACALNGDMPQATRQRVVANLKSGKLDIIVATDVAARGLDVPRISHVINFDLPHDRESYVHRIGRTGRAGRKGSAILFLAPSARHRLRSIQQMTKQEIEIVEWPSVADINARRVEKFKEQITKTLATSDVAFFEKMVNEYMEESGQPIEKVAAALALIGKGRGPFLLTERVKPTGRDRGDRNERGSRDGRGGDRNSNQRGPRRASGPVSEGMLRYRVEVGKVDGVGPGNLVGAIANEAGIDSQYIGQISIEHNFTTVDLPEKMSADALKTLEQTWVMGKQLRISRDTGGRSSGGGRSGGARRDKGGYGGKKGGFGKRKGGGKRRD</sequence>
<dbReference type="PROSITE" id="PS51194">
    <property type="entry name" value="HELICASE_CTER"/>
    <property type="match status" value="1"/>
</dbReference>
<comment type="similarity">
    <text evidence="12">Belongs to the DEAD box helicase family.</text>
</comment>
<evidence type="ECO:0000256" key="10">
    <source>
        <dbReference type="ARBA" id="ARBA00047984"/>
    </source>
</evidence>
<dbReference type="Gene3D" id="3.30.70.330">
    <property type="match status" value="1"/>
</dbReference>
<keyword evidence="6 12" id="KW-0347">Helicase</keyword>
<dbReference type="SMART" id="SM00490">
    <property type="entry name" value="HELICc"/>
    <property type="match status" value="1"/>
</dbReference>
<dbReference type="InterPro" id="IPR050547">
    <property type="entry name" value="DEAD_box_RNA_helicases"/>
</dbReference>
<feature type="domain" description="Helicase C-terminal" evidence="15">
    <location>
        <begin position="431"/>
        <end position="579"/>
    </location>
</feature>
<feature type="domain" description="DEAD-box RNA helicase Q" evidence="16">
    <location>
        <begin position="200"/>
        <end position="228"/>
    </location>
</feature>
<evidence type="ECO:0000256" key="12">
    <source>
        <dbReference type="RuleBase" id="RU000492"/>
    </source>
</evidence>
<evidence type="ECO:0000256" key="8">
    <source>
        <dbReference type="ARBA" id="ARBA00022884"/>
    </source>
</evidence>
<dbReference type="SUPFAM" id="SSF52540">
    <property type="entry name" value="P-loop containing nucleoside triphosphate hydrolases"/>
    <property type="match status" value="1"/>
</dbReference>
<dbReference type="PROSITE" id="PS00039">
    <property type="entry name" value="DEAD_ATP_HELICASE"/>
    <property type="match status" value="1"/>
</dbReference>
<dbReference type="InterPro" id="IPR014014">
    <property type="entry name" value="RNA_helicase_DEAD_Q_motif"/>
</dbReference>
<feature type="region of interest" description="Disordered" evidence="13">
    <location>
        <begin position="141"/>
        <end position="172"/>
    </location>
</feature>
<dbReference type="GO" id="GO:0005840">
    <property type="term" value="C:ribosome"/>
    <property type="evidence" value="ECO:0007669"/>
    <property type="project" value="TreeGrafter"/>
</dbReference>
<evidence type="ECO:0000259" key="14">
    <source>
        <dbReference type="PROSITE" id="PS51192"/>
    </source>
</evidence>
<keyword evidence="7 12" id="KW-0067">ATP-binding</keyword>
<comment type="catalytic activity">
    <reaction evidence="10">
        <text>ATP + H2O = ADP + phosphate + H(+)</text>
        <dbReference type="Rhea" id="RHEA:13065"/>
        <dbReference type="ChEBI" id="CHEBI:15377"/>
        <dbReference type="ChEBI" id="CHEBI:15378"/>
        <dbReference type="ChEBI" id="CHEBI:30616"/>
        <dbReference type="ChEBI" id="CHEBI:43474"/>
        <dbReference type="ChEBI" id="CHEBI:456216"/>
        <dbReference type="EC" id="3.6.4.13"/>
    </reaction>
</comment>
<evidence type="ECO:0000313" key="18">
    <source>
        <dbReference type="Proteomes" id="UP000322699"/>
    </source>
</evidence>